<proteinExistence type="predicted"/>
<evidence type="ECO:0000256" key="1">
    <source>
        <dbReference type="ARBA" id="ARBA00022679"/>
    </source>
</evidence>
<dbReference type="RefSeq" id="WP_380047085.1">
    <property type="nucleotide sequence ID" value="NZ_JBHSOH010000005.1"/>
</dbReference>
<dbReference type="EMBL" id="JBHSOH010000005">
    <property type="protein sequence ID" value="MFC5847709.1"/>
    <property type="molecule type" value="Genomic_DNA"/>
</dbReference>
<evidence type="ECO:0000256" key="2">
    <source>
        <dbReference type="ARBA" id="ARBA00022695"/>
    </source>
</evidence>
<keyword evidence="2" id="KW-0548">Nucleotidyltransferase</keyword>
<feature type="domain" description="Cytidyltransferase-like" evidence="3">
    <location>
        <begin position="5"/>
        <end position="60"/>
    </location>
</feature>
<dbReference type="Gene3D" id="3.40.50.620">
    <property type="entry name" value="HUPs"/>
    <property type="match status" value="1"/>
</dbReference>
<dbReference type="Pfam" id="PF01467">
    <property type="entry name" value="CTP_transf_like"/>
    <property type="match status" value="1"/>
</dbReference>
<evidence type="ECO:0000313" key="4">
    <source>
        <dbReference type="EMBL" id="MFC5847709.1"/>
    </source>
</evidence>
<sequence length="290" mass="31746">MTLAVYIGRFQPPHRAHVDTMLSALERHARLLVLPGSADLARSVKNPWSAPERVRMIRAALAGAGADLRRVRFAPLPDEFDAALWAAGVRVAVGTPDAVLVGCEKDATSSYLRWFPEWEADSAPVTPGLNATDLRRAYFTGEPVPDLPDAVWAALGAFRQTRTFRRLRAEYTAVQAERSRLAGATLPLREVRHCHVAGGHVWLRRRTGPIGRGLWELPGRWLDLGESPPPGARVFGHPSRSLVLPGVAHVLLSDGGGEAVPLAWALARPRQFFEDHHVILRRLLGSPAAP</sequence>
<accession>A0ABW1DK51</accession>
<dbReference type="InterPro" id="IPR004821">
    <property type="entry name" value="Cyt_trans-like"/>
</dbReference>
<organism evidence="4 5">
    <name type="scientific">Deinococcus petrolearius</name>
    <dbReference type="NCBI Taxonomy" id="1751295"/>
    <lineage>
        <taxon>Bacteria</taxon>
        <taxon>Thermotogati</taxon>
        <taxon>Deinococcota</taxon>
        <taxon>Deinococci</taxon>
        <taxon>Deinococcales</taxon>
        <taxon>Deinococcaceae</taxon>
        <taxon>Deinococcus</taxon>
    </lineage>
</organism>
<dbReference type="InterPro" id="IPR015797">
    <property type="entry name" value="NUDIX_hydrolase-like_dom_sf"/>
</dbReference>
<protein>
    <submittedName>
        <fullName evidence="4">ADP-ribose pyrophosphatase</fullName>
    </submittedName>
</protein>
<gene>
    <name evidence="4" type="ORF">ACFPQ6_05250</name>
</gene>
<dbReference type="PANTHER" id="PTHR21342:SF0">
    <property type="entry name" value="BIFUNCTIONAL NMN ADENYLYLTRANSFERASE_NUDIX HYDROLASE"/>
    <property type="match status" value="1"/>
</dbReference>
<comment type="caution">
    <text evidence="4">The sequence shown here is derived from an EMBL/GenBank/DDBJ whole genome shotgun (WGS) entry which is preliminary data.</text>
</comment>
<dbReference type="Proteomes" id="UP001595979">
    <property type="component" value="Unassembled WGS sequence"/>
</dbReference>
<evidence type="ECO:0000259" key="3">
    <source>
        <dbReference type="Pfam" id="PF01467"/>
    </source>
</evidence>
<dbReference type="SUPFAM" id="SSF55811">
    <property type="entry name" value="Nudix"/>
    <property type="match status" value="1"/>
</dbReference>
<keyword evidence="5" id="KW-1185">Reference proteome</keyword>
<reference evidence="5" key="1">
    <citation type="journal article" date="2019" name="Int. J. Syst. Evol. Microbiol.">
        <title>The Global Catalogue of Microorganisms (GCM) 10K type strain sequencing project: providing services to taxonomists for standard genome sequencing and annotation.</title>
        <authorList>
            <consortium name="The Broad Institute Genomics Platform"/>
            <consortium name="The Broad Institute Genome Sequencing Center for Infectious Disease"/>
            <person name="Wu L."/>
            <person name="Ma J."/>
        </authorList>
    </citation>
    <scope>NUCLEOTIDE SEQUENCE [LARGE SCALE GENOMIC DNA]</scope>
    <source>
        <strain evidence="5">CGMCC 1.15053</strain>
    </source>
</reference>
<name>A0ABW1DK51_9DEIO</name>
<dbReference type="NCBIfam" id="NF003789">
    <property type="entry name" value="PRK05379.2-1"/>
    <property type="match status" value="1"/>
</dbReference>
<keyword evidence="1" id="KW-0808">Transferase</keyword>
<dbReference type="PANTHER" id="PTHR21342">
    <property type="entry name" value="PHOSPHOPANTETHEINE ADENYLYLTRANSFERASE"/>
    <property type="match status" value="1"/>
</dbReference>
<dbReference type="InterPro" id="IPR014729">
    <property type="entry name" value="Rossmann-like_a/b/a_fold"/>
</dbReference>
<dbReference type="SUPFAM" id="SSF52374">
    <property type="entry name" value="Nucleotidylyl transferase"/>
    <property type="match status" value="1"/>
</dbReference>
<evidence type="ECO:0000313" key="5">
    <source>
        <dbReference type="Proteomes" id="UP001595979"/>
    </source>
</evidence>